<gene>
    <name evidence="2" type="ORF">CLV32_2735</name>
</gene>
<comment type="caution">
    <text evidence="2">The sequence shown here is derived from an EMBL/GenBank/DDBJ whole genome shotgun (WGS) entry which is preliminary data.</text>
</comment>
<protein>
    <submittedName>
        <fullName evidence="2">Aspartyl protease</fullName>
    </submittedName>
</protein>
<dbReference type="Gene3D" id="2.40.70.10">
    <property type="entry name" value="Acid Proteases"/>
    <property type="match status" value="1"/>
</dbReference>
<dbReference type="Pfam" id="PF13650">
    <property type="entry name" value="Asp_protease_2"/>
    <property type="match status" value="1"/>
</dbReference>
<keyword evidence="2" id="KW-0645">Protease</keyword>
<dbReference type="EMBL" id="SNWM01000003">
    <property type="protein sequence ID" value="TDO21630.1"/>
    <property type="molecule type" value="Genomic_DNA"/>
</dbReference>
<evidence type="ECO:0000256" key="1">
    <source>
        <dbReference type="SAM" id="SignalP"/>
    </source>
</evidence>
<dbReference type="AlphaFoldDB" id="A0A4R6II57"/>
<dbReference type="InterPro" id="IPR021109">
    <property type="entry name" value="Peptidase_aspartic_dom_sf"/>
</dbReference>
<feature type="chain" id="PRO_5020673414" evidence="1">
    <location>
        <begin position="20"/>
        <end position="390"/>
    </location>
</feature>
<accession>A0A4R6II57</accession>
<keyword evidence="1" id="KW-0732">Signal</keyword>
<sequence>MKRISLFFLMMSVTLITQAQTFTYNAGGAAGKNYYQELPYQDINGKMIVQVKVGGQTANFLFDTGAPTSISKELAKASGATFLRNAPVTDAGGLKDSTSVVLPKSIRLGEVEFNDIPAVTLVPDFFKCWGVTGIIGSNLLRNSVVQIDAVKKRIILTDQPEKLNLNPKNAIPLLLSKGQSDPRIQIKLAKKVSMTMGFDTGDNSFLRLSEDFMNQLSKSKVFEVLSEGYGATRISAFGEQKAADKFLLRFANFELGSGKFSNVVTYTDKNGIPGIGTKLLEYGLVTLDYMDKKFYFEPYKEITDLNETRWPFELSLDGDKLIFGAVWKSAAGQLKQGEQILAINEKEYPAVSLCQMLTSPSVFKGLTSAVLKIKDADGAIRTVTVKREIL</sequence>
<dbReference type="GO" id="GO:0008233">
    <property type="term" value="F:peptidase activity"/>
    <property type="evidence" value="ECO:0007669"/>
    <property type="project" value="UniProtKB-KW"/>
</dbReference>
<dbReference type="RefSeq" id="WP_133556279.1">
    <property type="nucleotide sequence ID" value="NZ_SNWM01000003.1"/>
</dbReference>
<keyword evidence="2" id="KW-0378">Hydrolase</keyword>
<evidence type="ECO:0000313" key="3">
    <source>
        <dbReference type="Proteomes" id="UP000295499"/>
    </source>
</evidence>
<evidence type="ECO:0000313" key="2">
    <source>
        <dbReference type="EMBL" id="TDO21630.1"/>
    </source>
</evidence>
<dbReference type="InterPro" id="IPR034122">
    <property type="entry name" value="Retropepsin-like_bacterial"/>
</dbReference>
<reference evidence="2 3" key="1">
    <citation type="submission" date="2019-03" db="EMBL/GenBank/DDBJ databases">
        <title>Genomic Encyclopedia of Archaeal and Bacterial Type Strains, Phase II (KMG-II): from individual species to whole genera.</title>
        <authorList>
            <person name="Goeker M."/>
        </authorList>
    </citation>
    <scope>NUCLEOTIDE SEQUENCE [LARGE SCALE GENOMIC DNA]</scope>
    <source>
        <strain evidence="2 3">DSM 19034</strain>
    </source>
</reference>
<feature type="signal peptide" evidence="1">
    <location>
        <begin position="1"/>
        <end position="19"/>
    </location>
</feature>
<dbReference type="GO" id="GO:0006508">
    <property type="term" value="P:proteolysis"/>
    <property type="evidence" value="ECO:0007669"/>
    <property type="project" value="UniProtKB-KW"/>
</dbReference>
<organism evidence="2 3">
    <name type="scientific">Pedobacter duraquae</name>
    <dbReference type="NCBI Taxonomy" id="425511"/>
    <lineage>
        <taxon>Bacteria</taxon>
        <taxon>Pseudomonadati</taxon>
        <taxon>Bacteroidota</taxon>
        <taxon>Sphingobacteriia</taxon>
        <taxon>Sphingobacteriales</taxon>
        <taxon>Sphingobacteriaceae</taxon>
        <taxon>Pedobacter</taxon>
    </lineage>
</organism>
<dbReference type="OrthoDB" id="5580718at2"/>
<dbReference type="CDD" id="cd05483">
    <property type="entry name" value="retropepsin_like_bacteria"/>
    <property type="match status" value="1"/>
</dbReference>
<name>A0A4R6II57_9SPHI</name>
<proteinExistence type="predicted"/>
<dbReference type="SUPFAM" id="SSF50630">
    <property type="entry name" value="Acid proteases"/>
    <property type="match status" value="1"/>
</dbReference>
<keyword evidence="3" id="KW-1185">Reference proteome</keyword>
<dbReference type="Proteomes" id="UP000295499">
    <property type="component" value="Unassembled WGS sequence"/>
</dbReference>